<proteinExistence type="predicted"/>
<name>A0A8W8M2A3_MAGGI</name>
<dbReference type="AlphaFoldDB" id="A0A8W8M2A3"/>
<dbReference type="Proteomes" id="UP000005408">
    <property type="component" value="Unassembled WGS sequence"/>
</dbReference>
<dbReference type="PANTHER" id="PTHR14389">
    <property type="entry name" value="SI:CH1073-475A24.1"/>
    <property type="match status" value="1"/>
</dbReference>
<evidence type="ECO:0000313" key="3">
    <source>
        <dbReference type="Proteomes" id="UP000005408"/>
    </source>
</evidence>
<feature type="region of interest" description="Disordered" evidence="1">
    <location>
        <begin position="103"/>
        <end position="122"/>
    </location>
</feature>
<organism evidence="2 3">
    <name type="scientific">Magallana gigas</name>
    <name type="common">Pacific oyster</name>
    <name type="synonym">Crassostrea gigas</name>
    <dbReference type="NCBI Taxonomy" id="29159"/>
    <lineage>
        <taxon>Eukaryota</taxon>
        <taxon>Metazoa</taxon>
        <taxon>Spiralia</taxon>
        <taxon>Lophotrochozoa</taxon>
        <taxon>Mollusca</taxon>
        <taxon>Bivalvia</taxon>
        <taxon>Autobranchia</taxon>
        <taxon>Pteriomorphia</taxon>
        <taxon>Ostreida</taxon>
        <taxon>Ostreoidea</taxon>
        <taxon>Ostreidae</taxon>
        <taxon>Magallana</taxon>
    </lineage>
</organism>
<sequence>MFPVSELKCDTCHVVHFVENKTCWMLKKRPGDRGYVLDVLPRAIKEEIRKSVGLIYIHDIHKGMGFRVGKKYIFTCAHVIKLIMSEPGDSVLLKKAVKDKMDTPHHSEPYTLVQKTGNSSVVESPEEVTLKRNSEFVKRYQEPGTSESDVSDIPEIYSEPIIVSADTGDEGQPSVREPITRKPTEPVLRMSTRVKTVPQHFKDFKIIEFEKEKRSKKVNSVNSSAVFDFKPSIVYFDEECDFSVLELVPREVGTLFPPPVTHFSEVGATRIYLVGHLKGKNRKVECCFMPKWLPEHKDDIEGLFKKKLIDFQAKTLLSKLLQETQRKIFVQTSMEGYSGSPGFTILDGKPCVVLMMVGTHFSPPGDGLGFGIAMSDIRTKMINSENKWERDFASTIFPE</sequence>
<protein>
    <submittedName>
        <fullName evidence="2">Uncharacterized protein</fullName>
    </submittedName>
</protein>
<reference evidence="2" key="1">
    <citation type="submission" date="2022-08" db="UniProtKB">
        <authorList>
            <consortium name="EnsemblMetazoa"/>
        </authorList>
    </citation>
    <scope>IDENTIFICATION</scope>
    <source>
        <strain evidence="2">05x7-T-G4-1.051#20</strain>
    </source>
</reference>
<keyword evidence="3" id="KW-1185">Reference proteome</keyword>
<accession>A0A8W8M2A3</accession>
<feature type="compositionally biased region" description="Polar residues" evidence="1">
    <location>
        <begin position="113"/>
        <end position="122"/>
    </location>
</feature>
<dbReference type="EnsemblMetazoa" id="G31247.8">
    <property type="protein sequence ID" value="G31247.8:cds"/>
    <property type="gene ID" value="G31247"/>
</dbReference>
<evidence type="ECO:0000313" key="2">
    <source>
        <dbReference type="EnsemblMetazoa" id="G31247.8:cds"/>
    </source>
</evidence>
<dbReference type="InterPro" id="IPR009003">
    <property type="entry name" value="Peptidase_S1_PA"/>
</dbReference>
<evidence type="ECO:0000256" key="1">
    <source>
        <dbReference type="SAM" id="MobiDB-lite"/>
    </source>
</evidence>
<dbReference type="PANTHER" id="PTHR14389:SF3">
    <property type="entry name" value="PROTEIN FAM111A-LIKE"/>
    <property type="match status" value="1"/>
</dbReference>
<dbReference type="SUPFAM" id="SSF50494">
    <property type="entry name" value="Trypsin-like serine proteases"/>
    <property type="match status" value="1"/>
</dbReference>